<gene>
    <name evidence="1" type="ORF">QFC21_001799</name>
</gene>
<dbReference type="Proteomes" id="UP001227268">
    <property type="component" value="Unassembled WGS sequence"/>
</dbReference>
<proteinExistence type="predicted"/>
<name>A0ACC2W183_9TREE</name>
<evidence type="ECO:0000313" key="1">
    <source>
        <dbReference type="EMBL" id="KAJ9105428.1"/>
    </source>
</evidence>
<protein>
    <submittedName>
        <fullName evidence="1">Uncharacterized protein</fullName>
    </submittedName>
</protein>
<evidence type="ECO:0000313" key="2">
    <source>
        <dbReference type="Proteomes" id="UP001227268"/>
    </source>
</evidence>
<organism evidence="1 2">
    <name type="scientific">Naganishia friedmannii</name>
    <dbReference type="NCBI Taxonomy" id="89922"/>
    <lineage>
        <taxon>Eukaryota</taxon>
        <taxon>Fungi</taxon>
        <taxon>Dikarya</taxon>
        <taxon>Basidiomycota</taxon>
        <taxon>Agaricomycotina</taxon>
        <taxon>Tremellomycetes</taxon>
        <taxon>Filobasidiales</taxon>
        <taxon>Filobasidiaceae</taxon>
        <taxon>Naganishia</taxon>
    </lineage>
</organism>
<keyword evidence="2" id="KW-1185">Reference proteome</keyword>
<accession>A0ACC2W183</accession>
<comment type="caution">
    <text evidence="1">The sequence shown here is derived from an EMBL/GenBank/DDBJ whole genome shotgun (WGS) entry which is preliminary data.</text>
</comment>
<dbReference type="EMBL" id="JASBWT010000004">
    <property type="protein sequence ID" value="KAJ9105428.1"/>
    <property type="molecule type" value="Genomic_DNA"/>
</dbReference>
<sequence>MNGTESKMTGPYFNIPLQSLRESQSLEAKPPNTVNTQVEGPVYLSATATPFSPSPSRATFNRNVPDFPRRSTMPLPFLPTSFPSFKINLTSHYSSNSIRRIDPRIKESVTPYDVYSGLKQLQPSRSGPVAPLNEFEQRGGLRLFDPSRESNYAGGHGILRDWLDTTGLYNFLINFRPPHQRLTIWRVPSSFTPSQLFLQPAFGRTAFVPEAEEEGYIGELAASTSSRKPKRIAVYRTNDTIQGHKGVELRFNPAILEVPRPKLPNRDLMVRIWLSRIVPEDVYTQEFRGLAGMLANLRIRMDVWIDARMDEQVAGNSRKKVAYPRPFQSSCHVSALTAIALIMRAYRDVEAFIFVLSLAPVVIATDFRLYRMGQAIGTSTTRAALSCIFSEMASLDFMPDKIIHLISTATDLLICHLGRNDHPRVIGRGQSELVTFKLIRLINIKPIQGLDDRVFYAKMAAVRDGVIYGALRCYSQELDRHTESSLSVITAMLNATVSLSSAAGFLIAPPFGGLISPIATGIGNLVSLPVKVVIWERWSNGEVDKAIAARFELVVGGLAKRGFISGWEEPYTDDDAGVPDEYAEMAKLVMEAMMSRMRPSALTWLLK</sequence>
<reference evidence="1" key="1">
    <citation type="submission" date="2023-04" db="EMBL/GenBank/DDBJ databases">
        <title>Draft Genome sequencing of Naganishia species isolated from polar environments using Oxford Nanopore Technology.</title>
        <authorList>
            <person name="Leo P."/>
            <person name="Venkateswaran K."/>
        </authorList>
    </citation>
    <scope>NUCLEOTIDE SEQUENCE</scope>
    <source>
        <strain evidence="1">MNA-CCFEE 5423</strain>
    </source>
</reference>